<organism evidence="1 2">
    <name type="scientific">Sesamum angolense</name>
    <dbReference type="NCBI Taxonomy" id="2727404"/>
    <lineage>
        <taxon>Eukaryota</taxon>
        <taxon>Viridiplantae</taxon>
        <taxon>Streptophyta</taxon>
        <taxon>Embryophyta</taxon>
        <taxon>Tracheophyta</taxon>
        <taxon>Spermatophyta</taxon>
        <taxon>Magnoliopsida</taxon>
        <taxon>eudicotyledons</taxon>
        <taxon>Gunneridae</taxon>
        <taxon>Pentapetalae</taxon>
        <taxon>asterids</taxon>
        <taxon>lamiids</taxon>
        <taxon>Lamiales</taxon>
        <taxon>Pedaliaceae</taxon>
        <taxon>Sesamum</taxon>
    </lineage>
</organism>
<proteinExistence type="predicted"/>
<dbReference type="AlphaFoldDB" id="A0AAE1WJT6"/>
<gene>
    <name evidence="1" type="ORF">Sango_1617400</name>
</gene>
<evidence type="ECO:0000313" key="2">
    <source>
        <dbReference type="Proteomes" id="UP001289374"/>
    </source>
</evidence>
<keyword evidence="2" id="KW-1185">Reference proteome</keyword>
<dbReference type="PANTHER" id="PTHR47076:SF1">
    <property type="entry name" value="NHL DOMAIN PROTEIN"/>
    <property type="match status" value="1"/>
</dbReference>
<dbReference type="PANTHER" id="PTHR47076">
    <property type="entry name" value="NHL DOMAIN PROTEIN"/>
    <property type="match status" value="1"/>
</dbReference>
<accession>A0AAE1WJT6</accession>
<protein>
    <submittedName>
        <fullName evidence="1">Uncharacterized protein</fullName>
    </submittedName>
</protein>
<reference evidence="1" key="1">
    <citation type="submission" date="2020-06" db="EMBL/GenBank/DDBJ databases">
        <authorList>
            <person name="Li T."/>
            <person name="Hu X."/>
            <person name="Zhang T."/>
            <person name="Song X."/>
            <person name="Zhang H."/>
            <person name="Dai N."/>
            <person name="Sheng W."/>
            <person name="Hou X."/>
            <person name="Wei L."/>
        </authorList>
    </citation>
    <scope>NUCLEOTIDE SEQUENCE</scope>
    <source>
        <strain evidence="1">K16</strain>
        <tissue evidence="1">Leaf</tissue>
    </source>
</reference>
<dbReference type="EMBL" id="JACGWL010000009">
    <property type="protein sequence ID" value="KAK4394631.1"/>
    <property type="molecule type" value="Genomic_DNA"/>
</dbReference>
<comment type="caution">
    <text evidence="1">The sequence shown here is derived from an EMBL/GenBank/DDBJ whole genome shotgun (WGS) entry which is preliminary data.</text>
</comment>
<name>A0AAE1WJT6_9LAMI</name>
<sequence length="195" mass="22151">MESREFSRQSSDPIIVDEALFQSRSRRCCCFFPCFDSPGNSSPSPAVVGLTWWQKIRAVSETGSSNSLWARGVGALKKIREWSEIVAGPRWKTFIRRFNRNRSGGSRHVNFQYELRHELRRGAGTKRSIRRRGGGRVLLTQLLLQVRQGIHGPRQGRAHLRLTCAPAPLSCAKERIVLESDGCLLARLRTQLNYC</sequence>
<reference evidence="1" key="2">
    <citation type="journal article" date="2024" name="Plant">
        <title>Genomic evolution and insights into agronomic trait innovations of Sesamum species.</title>
        <authorList>
            <person name="Miao H."/>
            <person name="Wang L."/>
            <person name="Qu L."/>
            <person name="Liu H."/>
            <person name="Sun Y."/>
            <person name="Le M."/>
            <person name="Wang Q."/>
            <person name="Wei S."/>
            <person name="Zheng Y."/>
            <person name="Lin W."/>
            <person name="Duan Y."/>
            <person name="Cao H."/>
            <person name="Xiong S."/>
            <person name="Wang X."/>
            <person name="Wei L."/>
            <person name="Li C."/>
            <person name="Ma Q."/>
            <person name="Ju M."/>
            <person name="Zhao R."/>
            <person name="Li G."/>
            <person name="Mu C."/>
            <person name="Tian Q."/>
            <person name="Mei H."/>
            <person name="Zhang T."/>
            <person name="Gao T."/>
            <person name="Zhang H."/>
        </authorList>
    </citation>
    <scope>NUCLEOTIDE SEQUENCE</scope>
    <source>
        <strain evidence="1">K16</strain>
    </source>
</reference>
<evidence type="ECO:0000313" key="1">
    <source>
        <dbReference type="EMBL" id="KAK4394631.1"/>
    </source>
</evidence>
<dbReference type="Proteomes" id="UP001289374">
    <property type="component" value="Unassembled WGS sequence"/>
</dbReference>